<feature type="compositionally biased region" description="Polar residues" evidence="1">
    <location>
        <begin position="592"/>
        <end position="602"/>
    </location>
</feature>
<feature type="region of interest" description="Disordered" evidence="1">
    <location>
        <begin position="634"/>
        <end position="681"/>
    </location>
</feature>
<organism evidence="3 4">
    <name type="scientific">Psilocybe cf. subviscida</name>
    <dbReference type="NCBI Taxonomy" id="2480587"/>
    <lineage>
        <taxon>Eukaryota</taxon>
        <taxon>Fungi</taxon>
        <taxon>Dikarya</taxon>
        <taxon>Basidiomycota</taxon>
        <taxon>Agaricomycotina</taxon>
        <taxon>Agaricomycetes</taxon>
        <taxon>Agaricomycetidae</taxon>
        <taxon>Agaricales</taxon>
        <taxon>Agaricineae</taxon>
        <taxon>Strophariaceae</taxon>
        <taxon>Psilocybe</taxon>
    </lineage>
</organism>
<feature type="compositionally biased region" description="Pro residues" evidence="1">
    <location>
        <begin position="30"/>
        <end position="42"/>
    </location>
</feature>
<dbReference type="InterPro" id="IPR048382">
    <property type="entry name" value="BCAS3_WD40"/>
</dbReference>
<feature type="compositionally biased region" description="Low complexity" evidence="1">
    <location>
        <begin position="279"/>
        <end position="310"/>
    </location>
</feature>
<dbReference type="PANTHER" id="PTHR13268">
    <property type="entry name" value="BREAST CARCINOMA AMPLIFIED SEQUENCE 3"/>
    <property type="match status" value="1"/>
</dbReference>
<keyword evidence="4" id="KW-1185">Reference proteome</keyword>
<feature type="region of interest" description="Disordered" evidence="1">
    <location>
        <begin position="592"/>
        <end position="618"/>
    </location>
</feature>
<feature type="region of interest" description="Disordered" evidence="1">
    <location>
        <begin position="17"/>
        <end position="111"/>
    </location>
</feature>
<dbReference type="Pfam" id="PF21034">
    <property type="entry name" value="BCAS3_WD40"/>
    <property type="match status" value="1"/>
</dbReference>
<feature type="region of interest" description="Disordered" evidence="1">
    <location>
        <begin position="1332"/>
        <end position="1355"/>
    </location>
</feature>
<dbReference type="GO" id="GO:0005737">
    <property type="term" value="C:cytoplasm"/>
    <property type="evidence" value="ECO:0007669"/>
    <property type="project" value="TreeGrafter"/>
</dbReference>
<dbReference type="PANTHER" id="PTHR13268:SF0">
    <property type="entry name" value="BCAS3 MICROTUBULE ASSOCIATED CELL MIGRATION FACTOR"/>
    <property type="match status" value="1"/>
</dbReference>
<dbReference type="Proteomes" id="UP000567179">
    <property type="component" value="Unassembled WGS sequence"/>
</dbReference>
<dbReference type="OrthoDB" id="25778at2759"/>
<feature type="compositionally biased region" description="Low complexity" evidence="1">
    <location>
        <begin position="61"/>
        <end position="79"/>
    </location>
</feature>
<name>A0A8H5ER16_9AGAR</name>
<protein>
    <recommendedName>
        <fullName evidence="2">BCAS3 WD40 domain-containing protein</fullName>
    </recommendedName>
</protein>
<dbReference type="GO" id="GO:0006914">
    <property type="term" value="P:autophagy"/>
    <property type="evidence" value="ECO:0007669"/>
    <property type="project" value="InterPro"/>
</dbReference>
<feature type="region of interest" description="Disordered" evidence="1">
    <location>
        <begin position="145"/>
        <end position="173"/>
    </location>
</feature>
<accession>A0A8H5ER16</accession>
<gene>
    <name evidence="3" type="ORF">D9619_012845</name>
</gene>
<feature type="compositionally biased region" description="Low complexity" evidence="1">
    <location>
        <begin position="17"/>
        <end position="29"/>
    </location>
</feature>
<feature type="compositionally biased region" description="Low complexity" evidence="1">
    <location>
        <begin position="651"/>
        <end position="677"/>
    </location>
</feature>
<feature type="compositionally biased region" description="Polar residues" evidence="1">
    <location>
        <begin position="199"/>
        <end position="212"/>
    </location>
</feature>
<feature type="domain" description="BCAS3 WD40" evidence="2">
    <location>
        <begin position="931"/>
        <end position="990"/>
    </location>
</feature>
<feature type="compositionally biased region" description="Low complexity" evidence="1">
    <location>
        <begin position="229"/>
        <end position="271"/>
    </location>
</feature>
<proteinExistence type="predicted"/>
<feature type="region of interest" description="Disordered" evidence="1">
    <location>
        <begin position="726"/>
        <end position="798"/>
    </location>
</feature>
<dbReference type="EMBL" id="JAACJJ010000060">
    <property type="protein sequence ID" value="KAF5309146.1"/>
    <property type="molecule type" value="Genomic_DNA"/>
</dbReference>
<sequence>MSFFSAFISRLVEQPLSASSISPFSSPSTSPSPSPPPVPRFPAPLKALPYVPYSPKRHRSSAASASTNTSNTSPSGSGTFEHGSGSGSLSRTIRGYPYAPRGTGTTSPPLVSRPVVSAVSAVSGMGGMSVGRALFGDQREEAPRAYGQTGYSSGYGQGYGSPYQREPQAPAREYRERQAQYLPHEEYHESPFEMDLDQQHSYQPPLQRQSQPAYYAQNDRQQHRAGSIPMPRTTPSMTSPVPVPMRAPISPVPASISPSSPTSYGSTSPRGGHPASGLAQAMRRGAASAASAAASVSSHVRSASQSHSRSPVPDSNHEAVISWARWDVLNGKRVLLIAYDGAGGVIVGANPSPPATTAGSGGGARLQIWDTSNLSSVTELLDIEFDKGELGMALVGDSSSNAGVRVVHAAVLPESRGSVGNVGFEAARPLLGIFTESADEDELALEDPRSTFVIYSLHTHQVVKLLSFAGRAHMFVAGPEVVVVSTALPPTLHILSARTFHTLHTIGASMLEAHATPPPLPVVQSYSPALNSTINSINAIVPSSAISISHAISQSASTHIFNIHNTVSSSNKSVLLPGLSIDGNGNSSTYDDNINTSLSAHSGGTGGSSPIDQRPTPAHPVFALQGRLLAYASPSPASQDHLPSLLPTAGSTSSKAAKRLSSSSSGSHVSSPSLSSSPFGMGGLNKLTTITQTDVGNAALKVGESVFSGMRFLGGKAFEAAKSRVVPPAPSLGPTPEGRLGAYSPGGTVGGGGVGTSKSAPDNPGVEEARERLRKERRHSNSSSMAATPLGDAGVVGGSPSGTQYLTGVAPHTRSIAEQGHYVTVLDLAGLVAAERKQPGDNDGDGPRRRTAPKKIDEFLVSRSQPIVELRFAVDATSVAAALKNGHTTRVFKLHPMPAVVLAAQAMSSASMSNERIEATSLVETAARKASQMYELHRGRTGAIVEAMEWAKDGRWFGVATRNRTVHVFGVNPYGGKTDIRSHLEGKVRNVEVTEPPFTTLSPVARLRGLKNASTETSCAPLAFVFLTPSDLALSPDLQFPFTSPTINITNSPTFSPPKRRRGTNYQDVLVFDPADGVLSLRRLTLEKRAVRDQSVVHAVTSISLPGMGGAGRLSSSPSNRTAFAGGPAEPQLELVARENVQATWTLRRGRAGPEVKISVEAHQASYHERRSNAFGGDWLAQGEITTCSLSTRILPRTLYLSHQFSFHSLGEDYHALIRRYQFDISGPAIEVRKAVEISAYSSGGGESSFVEGFSSPRDIRRASSSFDEPIASAISGSFDSSNLPVILPMYPNGVPGSTKPKSFRNSIPIRTMAGIGDGVSEGIGRLRREMTKTRSPQMLARTESGLSGPVPLEFDEEDEDFLPRDASGVPPNDEHPFSVPREPFRDNASAEAGVGSVLVTPSHSVTQRFMDADVVGTMEEDIGFAEWDPQDRLAIEEAEQFDDITAANFGEDEPKYQPPVDIPAVSKQKSRQKRR</sequence>
<dbReference type="GO" id="GO:0042594">
    <property type="term" value="P:response to starvation"/>
    <property type="evidence" value="ECO:0007669"/>
    <property type="project" value="TreeGrafter"/>
</dbReference>
<dbReference type="InterPro" id="IPR045142">
    <property type="entry name" value="BCAS3-like"/>
</dbReference>
<evidence type="ECO:0000259" key="2">
    <source>
        <dbReference type="Pfam" id="PF21034"/>
    </source>
</evidence>
<evidence type="ECO:0000313" key="4">
    <source>
        <dbReference type="Proteomes" id="UP000567179"/>
    </source>
</evidence>
<feature type="region of interest" description="Disordered" evidence="1">
    <location>
        <begin position="1441"/>
        <end position="1476"/>
    </location>
</feature>
<comment type="caution">
    <text evidence="3">The sequence shown here is derived from an EMBL/GenBank/DDBJ whole genome shotgun (WGS) entry which is preliminary data.</text>
</comment>
<reference evidence="3 4" key="1">
    <citation type="journal article" date="2020" name="ISME J.">
        <title>Uncovering the hidden diversity of litter-decomposition mechanisms in mushroom-forming fungi.</title>
        <authorList>
            <person name="Floudas D."/>
            <person name="Bentzer J."/>
            <person name="Ahren D."/>
            <person name="Johansson T."/>
            <person name="Persson P."/>
            <person name="Tunlid A."/>
        </authorList>
    </citation>
    <scope>NUCLEOTIDE SEQUENCE [LARGE SCALE GENOMIC DNA]</scope>
    <source>
        <strain evidence="3 4">CBS 101986</strain>
    </source>
</reference>
<evidence type="ECO:0000256" key="1">
    <source>
        <dbReference type="SAM" id="MobiDB-lite"/>
    </source>
</evidence>
<feature type="region of interest" description="Disordered" evidence="1">
    <location>
        <begin position="198"/>
        <end position="316"/>
    </location>
</feature>
<evidence type="ECO:0000313" key="3">
    <source>
        <dbReference type="EMBL" id="KAF5309146.1"/>
    </source>
</evidence>